<dbReference type="EMBL" id="PSNW01000002">
    <property type="protein sequence ID" value="PPE75109.1"/>
    <property type="molecule type" value="Genomic_DNA"/>
</dbReference>
<protein>
    <submittedName>
        <fullName evidence="2">Uncharacterized protein</fullName>
    </submittedName>
</protein>
<dbReference type="PROSITE" id="PS51257">
    <property type="entry name" value="PROKAR_LIPOPROTEIN"/>
    <property type="match status" value="1"/>
</dbReference>
<reference evidence="2 3" key="1">
    <citation type="submission" date="2018-02" db="EMBL/GenBank/DDBJ databases">
        <title>Genome sequencing of Solimonas sp. HR-BB.</title>
        <authorList>
            <person name="Lee Y."/>
            <person name="Jeon C.O."/>
        </authorList>
    </citation>
    <scope>NUCLEOTIDE SEQUENCE [LARGE SCALE GENOMIC DNA]</scope>
    <source>
        <strain evidence="2 3">HR-BB</strain>
    </source>
</reference>
<evidence type="ECO:0000313" key="3">
    <source>
        <dbReference type="Proteomes" id="UP000238220"/>
    </source>
</evidence>
<sequence>MDKLALPLIVAALLLLGIGCMLTGLFNLDSPAGIVLLVGGFFFGAGSLLVLGFAGRENFG</sequence>
<dbReference type="AlphaFoldDB" id="A0A2S5TJE4"/>
<keyword evidence="1" id="KW-0812">Transmembrane</keyword>
<accession>A0A2S5TJE4</accession>
<keyword evidence="1" id="KW-0472">Membrane</keyword>
<dbReference type="Proteomes" id="UP000238220">
    <property type="component" value="Unassembled WGS sequence"/>
</dbReference>
<organism evidence="2 3">
    <name type="scientific">Solimonas fluminis</name>
    <dbReference type="NCBI Taxonomy" id="2086571"/>
    <lineage>
        <taxon>Bacteria</taxon>
        <taxon>Pseudomonadati</taxon>
        <taxon>Pseudomonadota</taxon>
        <taxon>Gammaproteobacteria</taxon>
        <taxon>Nevskiales</taxon>
        <taxon>Nevskiaceae</taxon>
        <taxon>Solimonas</taxon>
    </lineage>
</organism>
<comment type="caution">
    <text evidence="2">The sequence shown here is derived from an EMBL/GenBank/DDBJ whole genome shotgun (WGS) entry which is preliminary data.</text>
</comment>
<dbReference type="RefSeq" id="WP_104229335.1">
    <property type="nucleotide sequence ID" value="NZ_PSNW01000002.1"/>
</dbReference>
<keyword evidence="1" id="KW-1133">Transmembrane helix</keyword>
<feature type="transmembrane region" description="Helical" evidence="1">
    <location>
        <begin position="31"/>
        <end position="54"/>
    </location>
</feature>
<proteinExistence type="predicted"/>
<evidence type="ECO:0000256" key="1">
    <source>
        <dbReference type="SAM" id="Phobius"/>
    </source>
</evidence>
<name>A0A2S5TJE4_9GAMM</name>
<keyword evidence="3" id="KW-1185">Reference proteome</keyword>
<gene>
    <name evidence="2" type="ORF">C3942_05385</name>
</gene>
<evidence type="ECO:0000313" key="2">
    <source>
        <dbReference type="EMBL" id="PPE75109.1"/>
    </source>
</evidence>